<proteinExistence type="predicted"/>
<dbReference type="EMBL" id="JH598326">
    <property type="status" value="NOT_ANNOTATED_CDS"/>
    <property type="molecule type" value="Genomic_DNA"/>
</dbReference>
<dbReference type="InParanoid" id="M4BJM1"/>
<reference evidence="1" key="2">
    <citation type="submission" date="2015-06" db="UniProtKB">
        <authorList>
            <consortium name="EnsemblProtists"/>
        </authorList>
    </citation>
    <scope>IDENTIFICATION</scope>
    <source>
        <strain evidence="1">Emoy2</strain>
    </source>
</reference>
<organism evidence="1 2">
    <name type="scientific">Hyaloperonospora arabidopsidis (strain Emoy2)</name>
    <name type="common">Downy mildew agent</name>
    <name type="synonym">Peronospora arabidopsidis</name>
    <dbReference type="NCBI Taxonomy" id="559515"/>
    <lineage>
        <taxon>Eukaryota</taxon>
        <taxon>Sar</taxon>
        <taxon>Stramenopiles</taxon>
        <taxon>Oomycota</taxon>
        <taxon>Peronosporomycetes</taxon>
        <taxon>Peronosporales</taxon>
        <taxon>Peronosporaceae</taxon>
        <taxon>Hyaloperonospora</taxon>
    </lineage>
</organism>
<dbReference type="EnsemblProtists" id="HpaT806600">
    <property type="protein sequence ID" value="HpaP806600"/>
    <property type="gene ID" value="HpaG806600"/>
</dbReference>
<evidence type="ECO:0008006" key="3">
    <source>
        <dbReference type="Google" id="ProtNLM"/>
    </source>
</evidence>
<dbReference type="VEuPathDB" id="FungiDB:HpaG806600"/>
<protein>
    <recommendedName>
        <fullName evidence="3">RxLR effector candidate protein</fullName>
    </recommendedName>
</protein>
<dbReference type="Proteomes" id="UP000011713">
    <property type="component" value="Unassembled WGS sequence"/>
</dbReference>
<name>M4BJM1_HYAAE</name>
<evidence type="ECO:0000313" key="1">
    <source>
        <dbReference type="EnsemblProtists" id="HpaP806600"/>
    </source>
</evidence>
<keyword evidence="2" id="KW-1185">Reference proteome</keyword>
<accession>M4BJM1</accession>
<evidence type="ECO:0000313" key="2">
    <source>
        <dbReference type="Proteomes" id="UP000011713"/>
    </source>
</evidence>
<dbReference type="AlphaFoldDB" id="M4BJM1"/>
<sequence>MGSPTVKCGRRIESPPSNSFSIIRGVPRAIDVVYCRGVTGCLRLHYSCFWECPKTRACWGKFLRHWAGSTSCVFSRYFGNCTDRQAPEILVLQWSRLLERFQDDVAAGEQVWRRIWFLMCSICITRLWSKLNGAIFRGAQSTTSASVSGVSNHYLEQLCHVSPPRPSEAISDYAQG</sequence>
<dbReference type="HOGENOM" id="CLU_1528069_0_0_1"/>
<reference evidence="2" key="1">
    <citation type="journal article" date="2010" name="Science">
        <title>Signatures of adaptation to obligate biotrophy in the Hyaloperonospora arabidopsidis genome.</title>
        <authorList>
            <person name="Baxter L."/>
            <person name="Tripathy S."/>
            <person name="Ishaque N."/>
            <person name="Boot N."/>
            <person name="Cabral A."/>
            <person name="Kemen E."/>
            <person name="Thines M."/>
            <person name="Ah-Fong A."/>
            <person name="Anderson R."/>
            <person name="Badejoko W."/>
            <person name="Bittner-Eddy P."/>
            <person name="Boore J.L."/>
            <person name="Chibucos M.C."/>
            <person name="Coates M."/>
            <person name="Dehal P."/>
            <person name="Delehaunty K."/>
            <person name="Dong S."/>
            <person name="Downton P."/>
            <person name="Dumas B."/>
            <person name="Fabro G."/>
            <person name="Fronick C."/>
            <person name="Fuerstenberg S.I."/>
            <person name="Fulton L."/>
            <person name="Gaulin E."/>
            <person name="Govers F."/>
            <person name="Hughes L."/>
            <person name="Humphray S."/>
            <person name="Jiang R.H."/>
            <person name="Judelson H."/>
            <person name="Kamoun S."/>
            <person name="Kyung K."/>
            <person name="Meijer H."/>
            <person name="Minx P."/>
            <person name="Morris P."/>
            <person name="Nelson J."/>
            <person name="Phuntumart V."/>
            <person name="Qutob D."/>
            <person name="Rehmany A."/>
            <person name="Rougon-Cardoso A."/>
            <person name="Ryden P."/>
            <person name="Torto-Alalibo T."/>
            <person name="Studholme D."/>
            <person name="Wang Y."/>
            <person name="Win J."/>
            <person name="Wood J."/>
            <person name="Clifton S.W."/>
            <person name="Rogers J."/>
            <person name="Van den Ackerveken G."/>
            <person name="Jones J.D."/>
            <person name="McDowell J.M."/>
            <person name="Beynon J."/>
            <person name="Tyler B.M."/>
        </authorList>
    </citation>
    <scope>NUCLEOTIDE SEQUENCE [LARGE SCALE GENOMIC DNA]</scope>
    <source>
        <strain evidence="2">Emoy2</strain>
    </source>
</reference>